<dbReference type="InterPro" id="IPR000033">
    <property type="entry name" value="LDLR_classB_rpt"/>
</dbReference>
<keyword evidence="10" id="KW-0472">Membrane</keyword>
<protein>
    <recommendedName>
        <fullName evidence="16">EGF-like domain-containing protein</fullName>
    </recommendedName>
</protein>
<evidence type="ECO:0000259" key="16">
    <source>
        <dbReference type="PROSITE" id="PS01186"/>
    </source>
</evidence>
<evidence type="ECO:0000313" key="18">
    <source>
        <dbReference type="Proteomes" id="UP001187531"/>
    </source>
</evidence>
<dbReference type="InterPro" id="IPR036055">
    <property type="entry name" value="LDL_receptor-like_sf"/>
</dbReference>
<dbReference type="SUPFAM" id="SSF63825">
    <property type="entry name" value="YWTD domain"/>
    <property type="match status" value="3"/>
</dbReference>
<dbReference type="InterPro" id="IPR011042">
    <property type="entry name" value="6-blade_b-propeller_TolB-like"/>
</dbReference>
<accession>A0AA88HWT1</accession>
<keyword evidence="6" id="KW-0732">Signal</keyword>
<feature type="repeat" description="LDL-receptor class B" evidence="15">
    <location>
        <begin position="842"/>
        <end position="886"/>
    </location>
</feature>
<dbReference type="PROSITE" id="PS01209">
    <property type="entry name" value="LDLRA_1"/>
    <property type="match status" value="4"/>
</dbReference>
<dbReference type="FunFam" id="4.10.400.10:FF:000034">
    <property type="entry name" value="Low-density lipoprotein receptor-related protein 2"/>
    <property type="match status" value="1"/>
</dbReference>
<evidence type="ECO:0000256" key="13">
    <source>
        <dbReference type="ARBA" id="ARBA00023180"/>
    </source>
</evidence>
<dbReference type="PROSITE" id="PS50068">
    <property type="entry name" value="LDLRA_2"/>
    <property type="match status" value="8"/>
</dbReference>
<dbReference type="PRINTS" id="PR00261">
    <property type="entry name" value="LDLRECEPTOR"/>
</dbReference>
<feature type="repeat" description="LDL-receptor class B" evidence="15">
    <location>
        <begin position="704"/>
        <end position="749"/>
    </location>
</feature>
<proteinExistence type="inferred from homology"/>
<dbReference type="GO" id="GO:0005509">
    <property type="term" value="F:calcium ion binding"/>
    <property type="evidence" value="ECO:0007669"/>
    <property type="project" value="InterPro"/>
</dbReference>
<dbReference type="SUPFAM" id="SSF57424">
    <property type="entry name" value="LDL receptor-like module"/>
    <property type="match status" value="8"/>
</dbReference>
<dbReference type="GO" id="GO:0006897">
    <property type="term" value="P:endocytosis"/>
    <property type="evidence" value="ECO:0007669"/>
    <property type="project" value="UniProtKB-KW"/>
</dbReference>
<keyword evidence="9" id="KW-1133">Transmembrane helix</keyword>
<sequence>MDIDYINRNLYWTEDVSSTVHVASLSDISKQRRLFTGRNISRPHSIVVHPEEGVLYWSEWSTTLGSRDTLEPTYDGRIEMAWMDGSNQKTVISSNLHWPNGLVIDKTSQKLFWCDVYLEKIERANLDGSNRELILSVGDWLSHPYSLAVHDGCVFWSEQGLFGRIQRLNLDTKNITTLRVENPILFDLKLYDVTAQKAKISCSGNNSQCSDLCLLTPHGGVCSCANGLEFNDKFQCVNRTKGPICSAEQFKCKRSGVCIDKQFVCNGERDCNDGSDEIGTFGNPCKSADEECKPDEFKCKDGDCIFLKWFCDGDEDCEDGSDEEHSLCSNTKCSSQEFTCETTKRCIPRQWVCDGQSDCPDDGSDERNCSKPVCSPTEFACANGRCIPFTFLCDGQDDCDDKSDEKNCPSICDHVVNFLCRSDRKCIPGSFRCDGLSNCADGSDEFNCTNSDRFMKACEPNEFRCDDGQCIPKLLQCNIDHDCLDGSDEKNCSNISCKEDEFSCADGKRCVPKRWRCDGIADCDDDSDEAECIFKPPPCLHPSRLCDNRTVCVNPPEICDGKPDCDDGSDEGLGCEEDLCSKSHECSHECHNAPEGILCSCPQGFNLGSDGRTCESAHPCQIWGMCSQLCTPFKNRHKCDCLPGYALDADGFTCKNLDEYPPLLIFSSRYELLSVDLTTHSVRALVSSLKNTVALDFFYSKDVTYVFWTDVIDDKIYRGSIMGTTITNIEVVVQTGLSTAEGLAIDWIGENLYWVESNLDQIEVAKLNGSYRRTLIAGDMESPRAIALDPRYGILFWSDWDTGRPRIESCSMSGEGRRVVVRFDTSREGAWPNGIALDYSSTRLYWVDARSDTLHTTNYDGTDIREVLRSHRALSHPFAVSVFENRVYWTDWRSNAVVSANKWNGSDVRIVEKTITQPFDLTIVHPSRQPRDGANPCGSDNGNCSHLCLISFNKTYVCQCPHVMKLKEDGRTCTANEQILLFSRANEIRGVDLDQPYFHIIPPISMPAVLTAAALDFSAKQKRIYWSDVQQNEIKWTDLNGSSIETILDTGIENAYGFAIDWLAGNIFISSYGKSCNRIVVTNLEGNYMNEIIPDGLSEVRSLAVDPYSGRLFWSEYSETEPKNETEVHKITVARMDGQDIRILTSQEDNKLLGGPTSLCFDPESDRLYWVNVQSHTIQYYEMSTGKIKTVKIPLVKQPSTMVIYRDRIYVGESELNAIVVVDADGSNAQILRNKTDSVLHLKVYDPEIQKGSNLCSRNNGGCEHICLTVSAVDRVCKCAIGFQVDSEDDTKCKGVDEFLLYSINWEIRGARLSDRNDSTTEALPPISKVIMATWIDFDASTKLIVFHSSF</sequence>
<dbReference type="SMART" id="SM00181">
    <property type="entry name" value="EGF"/>
    <property type="match status" value="6"/>
</dbReference>
<dbReference type="SUPFAM" id="SSF57184">
    <property type="entry name" value="Growth factor receptor domain"/>
    <property type="match status" value="1"/>
</dbReference>
<comment type="similarity">
    <text evidence="2">Belongs to the LDLR family.</text>
</comment>
<feature type="disulfide bond" evidence="14">
    <location>
        <begin position="465"/>
        <end position="483"/>
    </location>
</feature>
<evidence type="ECO:0000256" key="14">
    <source>
        <dbReference type="PROSITE-ProRule" id="PRU00124"/>
    </source>
</evidence>
<evidence type="ECO:0000256" key="6">
    <source>
        <dbReference type="ARBA" id="ARBA00022729"/>
    </source>
</evidence>
<dbReference type="PANTHER" id="PTHR22722:SF5">
    <property type="entry name" value="LOW-DENSITY LIPOPROTEIN RECEPTOR-RELATED PROTEIN 1B"/>
    <property type="match status" value="1"/>
</dbReference>
<dbReference type="SMART" id="SM00179">
    <property type="entry name" value="EGF_CA"/>
    <property type="match status" value="2"/>
</dbReference>
<feature type="disulfide bond" evidence="14">
    <location>
        <begin position="477"/>
        <end position="492"/>
    </location>
</feature>
<dbReference type="Proteomes" id="UP001187531">
    <property type="component" value="Unassembled WGS sequence"/>
</dbReference>
<dbReference type="FunFam" id="4.10.400.10:FF:000024">
    <property type="entry name" value="Low-density lipoprotein RecePtor related"/>
    <property type="match status" value="1"/>
</dbReference>
<evidence type="ECO:0000256" key="2">
    <source>
        <dbReference type="ARBA" id="ARBA00009939"/>
    </source>
</evidence>
<keyword evidence="4" id="KW-0254">Endocytosis</keyword>
<evidence type="ECO:0000256" key="3">
    <source>
        <dbReference type="ARBA" id="ARBA00022536"/>
    </source>
</evidence>
<dbReference type="InterPro" id="IPR009030">
    <property type="entry name" value="Growth_fac_rcpt_cys_sf"/>
</dbReference>
<feature type="disulfide bond" evidence="14">
    <location>
        <begin position="299"/>
        <end position="317"/>
    </location>
</feature>
<evidence type="ECO:0000256" key="9">
    <source>
        <dbReference type="ARBA" id="ARBA00022989"/>
    </source>
</evidence>
<feature type="disulfide bond" evidence="14">
    <location>
        <begin position="433"/>
        <end position="448"/>
    </location>
</feature>
<feature type="disulfide bond" evidence="14">
    <location>
        <begin position="517"/>
        <end position="532"/>
    </location>
</feature>
<feature type="repeat" description="LDL-receptor class B" evidence="15">
    <location>
        <begin position="750"/>
        <end position="792"/>
    </location>
</feature>
<feature type="repeat" description="LDL-receptor class B" evidence="15">
    <location>
        <begin position="793"/>
        <end position="841"/>
    </location>
</feature>
<keyword evidence="5" id="KW-0812">Transmembrane</keyword>
<dbReference type="InterPro" id="IPR051221">
    <property type="entry name" value="LDLR-related"/>
</dbReference>
<keyword evidence="12" id="KW-0675">Receptor</keyword>
<keyword evidence="7" id="KW-0677">Repeat</keyword>
<dbReference type="GO" id="GO:0005886">
    <property type="term" value="C:plasma membrane"/>
    <property type="evidence" value="ECO:0007669"/>
    <property type="project" value="TreeGrafter"/>
</dbReference>
<evidence type="ECO:0000256" key="15">
    <source>
        <dbReference type="PROSITE-ProRule" id="PRU00461"/>
    </source>
</evidence>
<evidence type="ECO:0000256" key="4">
    <source>
        <dbReference type="ARBA" id="ARBA00022583"/>
    </source>
</evidence>
<evidence type="ECO:0000256" key="7">
    <source>
        <dbReference type="ARBA" id="ARBA00022737"/>
    </source>
</evidence>
<keyword evidence="13" id="KW-0325">Glycoprotein</keyword>
<dbReference type="SMART" id="SM00192">
    <property type="entry name" value="LDLa"/>
    <property type="match status" value="8"/>
</dbReference>
<dbReference type="SUPFAM" id="SSF57196">
    <property type="entry name" value="EGF/Laminin"/>
    <property type="match status" value="1"/>
</dbReference>
<evidence type="ECO:0000256" key="11">
    <source>
        <dbReference type="ARBA" id="ARBA00023157"/>
    </source>
</evidence>
<dbReference type="EMBL" id="JAVRJZ010000010">
    <property type="protein sequence ID" value="KAK2717739.1"/>
    <property type="molecule type" value="Genomic_DNA"/>
</dbReference>
<feature type="disulfide bond" evidence="14">
    <location>
        <begin position="374"/>
        <end position="386"/>
    </location>
</feature>
<dbReference type="PROSITE" id="PS51120">
    <property type="entry name" value="LDLRB"/>
    <property type="match status" value="6"/>
</dbReference>
<dbReference type="InterPro" id="IPR002172">
    <property type="entry name" value="LDrepeatLR_classA_rpt"/>
</dbReference>
<feature type="disulfide bond" evidence="14">
    <location>
        <begin position="393"/>
        <end position="408"/>
    </location>
</feature>
<reference evidence="17" key="1">
    <citation type="submission" date="2023-07" db="EMBL/GenBank/DDBJ databases">
        <title>Chromosome-level genome assembly of Artemia franciscana.</title>
        <authorList>
            <person name="Jo E."/>
        </authorList>
    </citation>
    <scope>NUCLEOTIDE SEQUENCE</scope>
    <source>
        <tissue evidence="17">Whole body</tissue>
    </source>
</reference>
<dbReference type="GO" id="GO:0005041">
    <property type="term" value="F:low-density lipoprotein particle receptor activity"/>
    <property type="evidence" value="ECO:0007669"/>
    <property type="project" value="TreeGrafter"/>
</dbReference>
<keyword evidence="18" id="KW-1185">Reference proteome</keyword>
<comment type="subcellular location">
    <subcellularLocation>
        <location evidence="1">Membrane</location>
        <topology evidence="1">Single-pass membrane protein</topology>
    </subcellularLocation>
</comment>
<keyword evidence="8" id="KW-0106">Calcium</keyword>
<evidence type="ECO:0000256" key="10">
    <source>
        <dbReference type="ARBA" id="ARBA00023136"/>
    </source>
</evidence>
<dbReference type="Gene3D" id="2.120.10.30">
    <property type="entry name" value="TolB, C-terminal domain"/>
    <property type="match status" value="3"/>
</dbReference>
<evidence type="ECO:0000256" key="1">
    <source>
        <dbReference type="ARBA" id="ARBA00004167"/>
    </source>
</evidence>
<dbReference type="Pfam" id="PF00058">
    <property type="entry name" value="Ldl_recept_b"/>
    <property type="match status" value="6"/>
</dbReference>
<dbReference type="InterPro" id="IPR000742">
    <property type="entry name" value="EGF"/>
</dbReference>
<dbReference type="Pfam" id="PF00057">
    <property type="entry name" value="Ldl_recept_a"/>
    <property type="match status" value="7"/>
</dbReference>
<dbReference type="InterPro" id="IPR001881">
    <property type="entry name" value="EGF-like_Ca-bd_dom"/>
</dbReference>
<dbReference type="FunFam" id="2.120.10.30:FF:000241">
    <property type="entry name" value="Low-density lipoprotein receptor-related protein 6"/>
    <property type="match status" value="2"/>
</dbReference>
<evidence type="ECO:0000256" key="5">
    <source>
        <dbReference type="ARBA" id="ARBA00022692"/>
    </source>
</evidence>
<keyword evidence="11 14" id="KW-1015">Disulfide bond</keyword>
<dbReference type="PROSITE" id="PS01186">
    <property type="entry name" value="EGF_2"/>
    <property type="match status" value="1"/>
</dbReference>
<feature type="disulfide bond" evidence="14">
    <location>
        <begin position="458"/>
        <end position="470"/>
    </location>
</feature>
<feature type="repeat" description="LDL-receptor class B" evidence="15">
    <location>
        <begin position="109"/>
        <end position="153"/>
    </location>
</feature>
<feature type="domain" description="EGF-like" evidence="16">
    <location>
        <begin position="599"/>
        <end position="614"/>
    </location>
</feature>
<dbReference type="InterPro" id="IPR023415">
    <property type="entry name" value="LDLR_class-A_CS"/>
</dbReference>
<gene>
    <name evidence="17" type="ORF">QYM36_006507</name>
</gene>
<dbReference type="PANTHER" id="PTHR22722">
    <property type="entry name" value="LOW-DENSITY LIPOPROTEIN RECEPTOR-RELATED PROTEIN 2-RELATED"/>
    <property type="match status" value="1"/>
</dbReference>
<dbReference type="GO" id="GO:0043235">
    <property type="term" value="C:receptor complex"/>
    <property type="evidence" value="ECO:0007669"/>
    <property type="project" value="TreeGrafter"/>
</dbReference>
<feature type="disulfide bond" evidence="14">
    <location>
        <begin position="381"/>
        <end position="399"/>
    </location>
</feature>
<dbReference type="Gene3D" id="2.10.25.10">
    <property type="entry name" value="Laminin"/>
    <property type="match status" value="2"/>
</dbReference>
<name>A0AA88HWT1_ARTSF</name>
<dbReference type="Gene3D" id="4.10.400.10">
    <property type="entry name" value="Low-density Lipoprotein Receptor"/>
    <property type="match status" value="8"/>
</dbReference>
<evidence type="ECO:0000256" key="8">
    <source>
        <dbReference type="ARBA" id="ARBA00022837"/>
    </source>
</evidence>
<dbReference type="CDD" id="cd00112">
    <property type="entry name" value="LDLa"/>
    <property type="match status" value="7"/>
</dbReference>
<feature type="disulfide bond" evidence="14">
    <location>
        <begin position="292"/>
        <end position="304"/>
    </location>
</feature>
<keyword evidence="3" id="KW-0245">EGF-like domain</keyword>
<evidence type="ECO:0000256" key="12">
    <source>
        <dbReference type="ARBA" id="ARBA00023170"/>
    </source>
</evidence>
<evidence type="ECO:0000313" key="17">
    <source>
        <dbReference type="EMBL" id="KAK2717739.1"/>
    </source>
</evidence>
<comment type="caution">
    <text evidence="17">The sequence shown here is derived from an EMBL/GenBank/DDBJ whole genome shotgun (WGS) entry which is preliminary data.</text>
</comment>
<dbReference type="SMART" id="SM00135">
    <property type="entry name" value="LY"/>
    <property type="match status" value="14"/>
</dbReference>
<organism evidence="17 18">
    <name type="scientific">Artemia franciscana</name>
    <name type="common">Brine shrimp</name>
    <name type="synonym">Artemia sanfranciscana</name>
    <dbReference type="NCBI Taxonomy" id="6661"/>
    <lineage>
        <taxon>Eukaryota</taxon>
        <taxon>Metazoa</taxon>
        <taxon>Ecdysozoa</taxon>
        <taxon>Arthropoda</taxon>
        <taxon>Crustacea</taxon>
        <taxon>Branchiopoda</taxon>
        <taxon>Anostraca</taxon>
        <taxon>Artemiidae</taxon>
        <taxon>Artemia</taxon>
    </lineage>
</organism>
<comment type="caution">
    <text evidence="14">Lacks conserved residue(s) required for the propagation of feature annotation.</text>
</comment>
<feature type="repeat" description="LDL-receptor class B" evidence="15">
    <location>
        <begin position="1022"/>
        <end position="1064"/>
    </location>
</feature>